<evidence type="ECO:0008006" key="5">
    <source>
        <dbReference type="Google" id="ProtNLM"/>
    </source>
</evidence>
<comment type="caution">
    <text evidence="3">The sequence shown here is derived from an EMBL/GenBank/DDBJ whole genome shotgun (WGS) entry which is preliminary data.</text>
</comment>
<accession>A0ABD0XYV4</accession>
<dbReference type="Proteomes" id="UP001558652">
    <property type="component" value="Unassembled WGS sequence"/>
</dbReference>
<evidence type="ECO:0000313" key="4">
    <source>
        <dbReference type="Proteomes" id="UP001558652"/>
    </source>
</evidence>
<dbReference type="AlphaFoldDB" id="A0ABD0XYV4"/>
<evidence type="ECO:0000256" key="2">
    <source>
        <dbReference type="SAM" id="MobiDB-lite"/>
    </source>
</evidence>
<dbReference type="SUPFAM" id="SSF53098">
    <property type="entry name" value="Ribonuclease H-like"/>
    <property type="match status" value="1"/>
</dbReference>
<dbReference type="PANTHER" id="PTHR38681:SF1">
    <property type="entry name" value="RETROVIRUS-RELATED POL POLYPROTEIN FROM TRANSPOSON 412-LIKE PROTEIN"/>
    <property type="match status" value="1"/>
</dbReference>
<feature type="region of interest" description="Disordered" evidence="2">
    <location>
        <begin position="393"/>
        <end position="436"/>
    </location>
</feature>
<feature type="region of interest" description="Disordered" evidence="2">
    <location>
        <begin position="525"/>
        <end position="546"/>
    </location>
</feature>
<keyword evidence="4" id="KW-1185">Reference proteome</keyword>
<organism evidence="3 4">
    <name type="scientific">Ranatra chinensis</name>
    <dbReference type="NCBI Taxonomy" id="642074"/>
    <lineage>
        <taxon>Eukaryota</taxon>
        <taxon>Metazoa</taxon>
        <taxon>Ecdysozoa</taxon>
        <taxon>Arthropoda</taxon>
        <taxon>Hexapoda</taxon>
        <taxon>Insecta</taxon>
        <taxon>Pterygota</taxon>
        <taxon>Neoptera</taxon>
        <taxon>Paraneoptera</taxon>
        <taxon>Hemiptera</taxon>
        <taxon>Heteroptera</taxon>
        <taxon>Panheteroptera</taxon>
        <taxon>Nepomorpha</taxon>
        <taxon>Nepidae</taxon>
        <taxon>Ranatrinae</taxon>
        <taxon>Ranatra</taxon>
    </lineage>
</organism>
<feature type="compositionally biased region" description="Basic and acidic residues" evidence="2">
    <location>
        <begin position="273"/>
        <end position="285"/>
    </location>
</feature>
<proteinExistence type="predicted"/>
<feature type="compositionally biased region" description="Basic and acidic residues" evidence="2">
    <location>
        <begin position="398"/>
        <end position="408"/>
    </location>
</feature>
<name>A0ABD0XYV4_9HEMI</name>
<evidence type="ECO:0000313" key="3">
    <source>
        <dbReference type="EMBL" id="KAL1115830.1"/>
    </source>
</evidence>
<feature type="compositionally biased region" description="Polar residues" evidence="2">
    <location>
        <begin position="216"/>
        <end position="227"/>
    </location>
</feature>
<dbReference type="EMBL" id="JBFDAA010000019">
    <property type="protein sequence ID" value="KAL1115830.1"/>
    <property type="molecule type" value="Genomic_DNA"/>
</dbReference>
<feature type="coiled-coil region" evidence="1">
    <location>
        <begin position="333"/>
        <end position="360"/>
    </location>
</feature>
<evidence type="ECO:0000256" key="1">
    <source>
        <dbReference type="SAM" id="Coils"/>
    </source>
</evidence>
<dbReference type="InterPro" id="IPR036397">
    <property type="entry name" value="RNaseH_sf"/>
</dbReference>
<dbReference type="PANTHER" id="PTHR38681">
    <property type="entry name" value="RETROVIRUS-RELATED POL POLYPROTEIN FROM TRANSPOSON 412-LIKE PROTEIN-RELATED"/>
    <property type="match status" value="1"/>
</dbReference>
<sequence length="546" mass="61205">MIDSCIRWPEAIPIRETSAETIARAFYGRWISRFGANLEITTHQGRQFESQLFTKLTTMSCLAYSTCVQQFIIRGHVLDTQLAETKVVLQQLHDIFRNLQPALFHHTGNPNKRMFVPKMLTTCTHVSFRHDTIRIEESETSVTIDRLKAAYTLPTEDSHPPHSTTDTPGYALEVALNSDACYQMVLKSMKFIFPKTINWANGRHPKAGLRDKLGTSWDSAQDTSPSALKTHHVKGVTPKTTESPPPCSGARVKVGAGPDPERLLVGASPKVQRLKEPQRDFKETTLKTQASSSRMDGSASATPQPKKSGSKLDSQPPSQCRNEELRAKNKKNVTFCNKKAEEIRSQNKELRERLRIIKERKTTSVTNNRVEIISTALPPNDISADIAVRHKISPTVSPRKEKEHEGEATRANMSPEYQERTSSEQSLSQVDGPNLHAPIASQHREKKELPNSNRNNSSNYTLHEIYAKVNDVEEKMKTLALLEKCCHSNAELWAGQPLGEGSAYHAHWYSFPGYVWKYSPLGSRPVTLREGGNSRPLDDNPPGEGK</sequence>
<feature type="compositionally biased region" description="Polar residues" evidence="2">
    <location>
        <begin position="286"/>
        <end position="320"/>
    </location>
</feature>
<keyword evidence="1" id="KW-0175">Coiled coil</keyword>
<gene>
    <name evidence="3" type="ORF">AAG570_006120</name>
</gene>
<feature type="region of interest" description="Disordered" evidence="2">
    <location>
        <begin position="211"/>
        <end position="326"/>
    </location>
</feature>
<reference evidence="3 4" key="1">
    <citation type="submission" date="2024-07" db="EMBL/GenBank/DDBJ databases">
        <title>Chromosome-level genome assembly of the water stick insect Ranatra chinensis (Heteroptera: Nepidae).</title>
        <authorList>
            <person name="Liu X."/>
        </authorList>
    </citation>
    <scope>NUCLEOTIDE SEQUENCE [LARGE SCALE GENOMIC DNA]</scope>
    <source>
        <strain evidence="3">Cailab_2021Rc</strain>
        <tissue evidence="3">Muscle</tissue>
    </source>
</reference>
<dbReference type="Gene3D" id="3.30.420.10">
    <property type="entry name" value="Ribonuclease H-like superfamily/Ribonuclease H"/>
    <property type="match status" value="1"/>
</dbReference>
<dbReference type="InterPro" id="IPR012337">
    <property type="entry name" value="RNaseH-like_sf"/>
</dbReference>
<protein>
    <recommendedName>
        <fullName evidence="5">Integrase catalytic domain-containing protein</fullName>
    </recommendedName>
</protein>